<gene>
    <name evidence="1" type="ORF">Cob_v006025</name>
</gene>
<reference evidence="2" key="2">
    <citation type="journal article" date="2019" name="Mol. Plant Microbe Interact.">
        <title>Genome sequence resources for four phytopathogenic fungi from the Colletotrichum orbiculare species complex.</title>
        <authorList>
            <person name="Gan P."/>
            <person name="Tsushima A."/>
            <person name="Narusaka M."/>
            <person name="Narusaka Y."/>
            <person name="Takano Y."/>
            <person name="Kubo Y."/>
            <person name="Shirasu K."/>
        </authorList>
    </citation>
    <scope>GENOME REANNOTATION</scope>
    <source>
        <strain evidence="2">104-T / ATCC 96160 / CBS 514.97 / LARS 414 / MAFF 240422</strain>
    </source>
</reference>
<comment type="caution">
    <text evidence="1">The sequence shown here is derived from an EMBL/GenBank/DDBJ whole genome shotgun (WGS) entry which is preliminary data.</text>
</comment>
<dbReference type="AlphaFoldDB" id="A0A484FT09"/>
<evidence type="ECO:0000313" key="2">
    <source>
        <dbReference type="Proteomes" id="UP000014480"/>
    </source>
</evidence>
<keyword evidence="2" id="KW-1185">Reference proteome</keyword>
<sequence length="140" mass="15984">MVSSLPTRSEPRSVSLVLLLRLLRPLPAIGPTRARERKPHPDTRSEGFVASALRGRIEAPRFAASRHCLDDSFFFSFLGCYEGRTVLPLLARRRLLLPRALEELVPESSTVRMSFRTHLRALPPMFSRSDWRSKTQTREA</sequence>
<reference evidence="2" key="1">
    <citation type="journal article" date="2013" name="New Phytol.">
        <title>Comparative genomic and transcriptomic analyses reveal the hemibiotrophic stage shift of Colletotrichum fungi.</title>
        <authorList>
            <person name="Gan P."/>
            <person name="Ikeda K."/>
            <person name="Irieda H."/>
            <person name="Narusaka M."/>
            <person name="O'Connell R.J."/>
            <person name="Narusaka Y."/>
            <person name="Takano Y."/>
            <person name="Kubo Y."/>
            <person name="Shirasu K."/>
        </authorList>
    </citation>
    <scope>NUCLEOTIDE SEQUENCE [LARGE SCALE GENOMIC DNA]</scope>
    <source>
        <strain evidence="2">104-T / ATCC 96160 / CBS 514.97 / LARS 414 / MAFF 240422</strain>
    </source>
</reference>
<dbReference type="Proteomes" id="UP000014480">
    <property type="component" value="Unassembled WGS sequence"/>
</dbReference>
<evidence type="ECO:0000313" key="1">
    <source>
        <dbReference type="EMBL" id="TDZ21142.1"/>
    </source>
</evidence>
<dbReference type="EMBL" id="AMCV02000015">
    <property type="protein sequence ID" value="TDZ21142.1"/>
    <property type="molecule type" value="Genomic_DNA"/>
</dbReference>
<name>A0A484FT09_COLOR</name>
<protein>
    <submittedName>
        <fullName evidence="1">Uncharacterized protein</fullName>
    </submittedName>
</protein>
<accession>A0A484FT09</accession>
<organism evidence="1 2">
    <name type="scientific">Colletotrichum orbiculare (strain 104-T / ATCC 96160 / CBS 514.97 / LARS 414 / MAFF 240422)</name>
    <name type="common">Cucumber anthracnose fungus</name>
    <name type="synonym">Colletotrichum lagenarium</name>
    <dbReference type="NCBI Taxonomy" id="1213857"/>
    <lineage>
        <taxon>Eukaryota</taxon>
        <taxon>Fungi</taxon>
        <taxon>Dikarya</taxon>
        <taxon>Ascomycota</taxon>
        <taxon>Pezizomycotina</taxon>
        <taxon>Sordariomycetes</taxon>
        <taxon>Hypocreomycetidae</taxon>
        <taxon>Glomerellales</taxon>
        <taxon>Glomerellaceae</taxon>
        <taxon>Colletotrichum</taxon>
        <taxon>Colletotrichum orbiculare species complex</taxon>
    </lineage>
</organism>
<proteinExistence type="predicted"/>